<proteinExistence type="predicted"/>
<comment type="caution">
    <text evidence="1">The sequence shown here is derived from an EMBL/GenBank/DDBJ whole genome shotgun (WGS) entry which is preliminary data.</text>
</comment>
<name>A0AAD9I6S6_9PEZI</name>
<keyword evidence="2" id="KW-1185">Reference proteome</keyword>
<protein>
    <submittedName>
        <fullName evidence="1">Uncharacterized protein</fullName>
    </submittedName>
</protein>
<sequence length="75" mass="8430">MSISDMLKGSTELIGLDRRELGVEGWAGEEPEKLDAVHMDGHASLLQKLEKSASLFIGSILRLKMSVVFWRETER</sequence>
<organism evidence="1 2">
    <name type="scientific">Phyllachora maydis</name>
    <dbReference type="NCBI Taxonomy" id="1825666"/>
    <lineage>
        <taxon>Eukaryota</taxon>
        <taxon>Fungi</taxon>
        <taxon>Dikarya</taxon>
        <taxon>Ascomycota</taxon>
        <taxon>Pezizomycotina</taxon>
        <taxon>Sordariomycetes</taxon>
        <taxon>Sordariomycetidae</taxon>
        <taxon>Phyllachorales</taxon>
        <taxon>Phyllachoraceae</taxon>
        <taxon>Phyllachora</taxon>
    </lineage>
</organism>
<dbReference type="EMBL" id="JAQQPM010000005">
    <property type="protein sequence ID" value="KAK2071585.1"/>
    <property type="molecule type" value="Genomic_DNA"/>
</dbReference>
<dbReference type="AlphaFoldDB" id="A0AAD9I6S6"/>
<gene>
    <name evidence="1" type="ORF">P8C59_005994</name>
</gene>
<evidence type="ECO:0000313" key="1">
    <source>
        <dbReference type="EMBL" id="KAK2071585.1"/>
    </source>
</evidence>
<accession>A0AAD9I6S6</accession>
<reference evidence="1" key="1">
    <citation type="journal article" date="2023" name="Mol. Plant Microbe Interact.">
        <title>Elucidating the Obligate Nature and Biological Capacity of an Invasive Fungal Corn Pathogen.</title>
        <authorList>
            <person name="MacCready J.S."/>
            <person name="Roggenkamp E.M."/>
            <person name="Gdanetz K."/>
            <person name="Chilvers M.I."/>
        </authorList>
    </citation>
    <scope>NUCLEOTIDE SEQUENCE</scope>
    <source>
        <strain evidence="1">PM02</strain>
    </source>
</reference>
<evidence type="ECO:0000313" key="2">
    <source>
        <dbReference type="Proteomes" id="UP001217918"/>
    </source>
</evidence>
<dbReference type="Proteomes" id="UP001217918">
    <property type="component" value="Unassembled WGS sequence"/>
</dbReference>